<name>A0A086ZTA1_9BIFI</name>
<dbReference type="STRING" id="1437608.GCA_000771645_00967"/>
<accession>A0A086ZTA1</accession>
<proteinExistence type="predicted"/>
<protein>
    <submittedName>
        <fullName evidence="1">Uncharacterized protein</fullName>
    </submittedName>
</protein>
<dbReference type="RefSeq" id="WP_051923890.1">
    <property type="nucleotide sequence ID" value="NZ_JDUU01000002.1"/>
</dbReference>
<dbReference type="AlphaFoldDB" id="A0A086ZTA1"/>
<evidence type="ECO:0000313" key="1">
    <source>
        <dbReference type="EMBL" id="KFI49751.1"/>
    </source>
</evidence>
<dbReference type="Proteomes" id="UP000029108">
    <property type="component" value="Unassembled WGS sequence"/>
</dbReference>
<organism evidence="1 2">
    <name type="scientific">Bifidobacterium biavatii DSM 23969</name>
    <dbReference type="NCBI Taxonomy" id="1437608"/>
    <lineage>
        <taxon>Bacteria</taxon>
        <taxon>Bacillati</taxon>
        <taxon>Actinomycetota</taxon>
        <taxon>Actinomycetes</taxon>
        <taxon>Bifidobacteriales</taxon>
        <taxon>Bifidobacteriaceae</taxon>
        <taxon>Bifidobacterium</taxon>
    </lineage>
</organism>
<dbReference type="OrthoDB" id="3239242at2"/>
<comment type="caution">
    <text evidence="1">The sequence shown here is derived from an EMBL/GenBank/DDBJ whole genome shotgun (WGS) entry which is preliminary data.</text>
</comment>
<gene>
    <name evidence="1" type="ORF">BBIA_1439</name>
</gene>
<keyword evidence="2" id="KW-1185">Reference proteome</keyword>
<dbReference type="EMBL" id="JGYN01000020">
    <property type="protein sequence ID" value="KFI49751.1"/>
    <property type="molecule type" value="Genomic_DNA"/>
</dbReference>
<dbReference type="eggNOG" id="ENOG5032EX3">
    <property type="taxonomic scope" value="Bacteria"/>
</dbReference>
<reference evidence="1 2" key="1">
    <citation type="submission" date="2014-03" db="EMBL/GenBank/DDBJ databases">
        <title>Genomics of Bifidobacteria.</title>
        <authorList>
            <person name="Ventura M."/>
            <person name="Milani C."/>
            <person name="Lugli G.A."/>
        </authorList>
    </citation>
    <scope>NUCLEOTIDE SEQUENCE [LARGE SCALE GENOMIC DNA]</scope>
    <source>
        <strain evidence="1 2">DSM 23969</strain>
    </source>
</reference>
<sequence length="93" mass="10940">MVDVVPDVEAFPLYKELRPYCDALDEELLWGLDTGFEAGEYYYALSWLIADVLEHGIDVPRNVLLRAYRVLMDEDSTEYRPALEEYLHRRNGR</sequence>
<evidence type="ECO:0000313" key="2">
    <source>
        <dbReference type="Proteomes" id="UP000029108"/>
    </source>
</evidence>